<feature type="coiled-coil region" evidence="1">
    <location>
        <begin position="374"/>
        <end position="482"/>
    </location>
</feature>
<evidence type="ECO:0000313" key="4">
    <source>
        <dbReference type="EMBL" id="CAI9974002.1"/>
    </source>
</evidence>
<keyword evidence="1" id="KW-0175">Coiled coil</keyword>
<feature type="coiled-coil region" evidence="1">
    <location>
        <begin position="135"/>
        <end position="176"/>
    </location>
</feature>
<dbReference type="EMBL" id="CATOUU010001027">
    <property type="protein sequence ID" value="CAI9967601.1"/>
    <property type="molecule type" value="Genomic_DNA"/>
</dbReference>
<evidence type="ECO:0000313" key="6">
    <source>
        <dbReference type="EMBL" id="CAL6099246.1"/>
    </source>
</evidence>
<dbReference type="EMBL" id="CATOUU010001094">
    <property type="protein sequence ID" value="CAI9971606.1"/>
    <property type="molecule type" value="Genomic_DNA"/>
</dbReference>
<comment type="caution">
    <text evidence="4">The sequence shown here is derived from an EMBL/GenBank/DDBJ whole genome shotgun (WGS) entry which is preliminary data.</text>
</comment>
<dbReference type="EMBL" id="CAXDID020000518">
    <property type="protein sequence ID" value="CAL6099246.1"/>
    <property type="molecule type" value="Genomic_DNA"/>
</dbReference>
<dbReference type="AlphaFoldDB" id="A0AA86RCW8"/>
<gene>
    <name evidence="2" type="ORF">HINF_LOCUS55246</name>
    <name evidence="5" type="ORF">HINF_LOCUS56758</name>
    <name evidence="3" type="ORF">HINF_LOCUS59251</name>
    <name evidence="4" type="ORF">HINF_LOCUS61647</name>
    <name evidence="6" type="ORF">HINF_LOCUS69988</name>
    <name evidence="7" type="ORF">HINF_LOCUS71326</name>
</gene>
<evidence type="ECO:0000256" key="1">
    <source>
        <dbReference type="SAM" id="Coils"/>
    </source>
</evidence>
<feature type="coiled-coil region" evidence="1">
    <location>
        <begin position="23"/>
        <end position="92"/>
    </location>
</feature>
<dbReference type="Proteomes" id="UP001642409">
    <property type="component" value="Unassembled WGS sequence"/>
</dbReference>
<sequence length="533" mass="62024">MDKQINQLEMLQEQIDAESLYMVQKQKKQLEHVQNALNQSQSQLTQLNHKSQYDEVQIQTLQQQISAQIPIIVSKEQQITDLQAQVSHFKAQCFYLQSEIQLLQDKNTHLETVNRVNLDQLAKNNVDQDTFARFQQQFQQQKQKLIEQNQIQQQALEQKEADINQLAQKCHQFISDNEKLAQKAILETQKCNQIVLTTKATLQVLNEQFIKTNQLKQKISFLSCYLDKSLDTTIQIKNQVFNKSKAKLIAILRGISFIQKLKQVKNQGIVKFTSYAEQKRLESDVTKINNLQTIDLQNVCTAPNPIHALGFRYPYVLKQRPSYARDIFSSISDLIKQEQKQNIKILPEVVTKVFEMCKTHKDIQNQAKNHITNNQMIKSQMDRLTAENRRLFSEITKQQAQITLDNEQNQTLSKTVEDLNNEVSDLNKKLTVQEQNLNRENLKLQKSNKQLSTDNSRLKAEVDALSVNLNQKTKEYERTQRDLCRANVRAKTKMDEIENARGVVSTIAGENILEEKKRRLRALEMKMREMAVE</sequence>
<dbReference type="EMBL" id="CAXDID020000547">
    <property type="protein sequence ID" value="CAL6101722.1"/>
    <property type="molecule type" value="Genomic_DNA"/>
</dbReference>
<evidence type="ECO:0000313" key="3">
    <source>
        <dbReference type="EMBL" id="CAI9971606.1"/>
    </source>
</evidence>
<evidence type="ECO:0000313" key="8">
    <source>
        <dbReference type="Proteomes" id="UP001642409"/>
    </source>
</evidence>
<evidence type="ECO:0000313" key="5">
    <source>
        <dbReference type="EMBL" id="CAL6074508.1"/>
    </source>
</evidence>
<organism evidence="4">
    <name type="scientific">Hexamita inflata</name>
    <dbReference type="NCBI Taxonomy" id="28002"/>
    <lineage>
        <taxon>Eukaryota</taxon>
        <taxon>Metamonada</taxon>
        <taxon>Diplomonadida</taxon>
        <taxon>Hexamitidae</taxon>
        <taxon>Hexamitinae</taxon>
        <taxon>Hexamita</taxon>
    </lineage>
</organism>
<proteinExistence type="predicted"/>
<protein>
    <submittedName>
        <fullName evidence="4">Uncharacterized protein</fullName>
    </submittedName>
</protein>
<evidence type="ECO:0000313" key="7">
    <source>
        <dbReference type="EMBL" id="CAL6101722.1"/>
    </source>
</evidence>
<dbReference type="EMBL" id="CAXDID020000308">
    <property type="protein sequence ID" value="CAL6074508.1"/>
    <property type="molecule type" value="Genomic_DNA"/>
</dbReference>
<evidence type="ECO:0000313" key="2">
    <source>
        <dbReference type="EMBL" id="CAI9967601.1"/>
    </source>
</evidence>
<dbReference type="EMBL" id="CATOUU010001129">
    <property type="protein sequence ID" value="CAI9974002.1"/>
    <property type="molecule type" value="Genomic_DNA"/>
</dbReference>
<name>A0AA86RCW8_9EUKA</name>
<reference evidence="4" key="1">
    <citation type="submission" date="2023-06" db="EMBL/GenBank/DDBJ databases">
        <authorList>
            <person name="Kurt Z."/>
        </authorList>
    </citation>
    <scope>NUCLEOTIDE SEQUENCE</scope>
</reference>
<accession>A0AA86RCW8</accession>
<keyword evidence="8" id="KW-1185">Reference proteome</keyword>
<reference evidence="5 8" key="2">
    <citation type="submission" date="2024-07" db="EMBL/GenBank/DDBJ databases">
        <authorList>
            <person name="Akdeniz Z."/>
        </authorList>
    </citation>
    <scope>NUCLEOTIDE SEQUENCE [LARGE SCALE GENOMIC DNA]</scope>
</reference>